<feature type="non-terminal residue" evidence="3">
    <location>
        <position position="883"/>
    </location>
</feature>
<proteinExistence type="predicted"/>
<comment type="caution">
    <text evidence="3">The sequence shown here is derived from an EMBL/GenBank/DDBJ whole genome shotgun (WGS) entry which is preliminary data.</text>
</comment>
<feature type="region of interest" description="Disordered" evidence="1">
    <location>
        <begin position="459"/>
        <end position="488"/>
    </location>
</feature>
<feature type="transmembrane region" description="Helical" evidence="2">
    <location>
        <begin position="818"/>
        <end position="839"/>
    </location>
</feature>
<evidence type="ECO:0000313" key="4">
    <source>
        <dbReference type="Proteomes" id="UP000626109"/>
    </source>
</evidence>
<evidence type="ECO:0000256" key="2">
    <source>
        <dbReference type="SAM" id="Phobius"/>
    </source>
</evidence>
<feature type="region of interest" description="Disordered" evidence="1">
    <location>
        <begin position="409"/>
        <end position="428"/>
    </location>
</feature>
<dbReference type="EMBL" id="CAJNNW010008712">
    <property type="protein sequence ID" value="CAE8650296.1"/>
    <property type="molecule type" value="Genomic_DNA"/>
</dbReference>
<keyword evidence="2" id="KW-0472">Membrane</keyword>
<protein>
    <submittedName>
        <fullName evidence="3">Uncharacterized protein</fullName>
    </submittedName>
</protein>
<evidence type="ECO:0000313" key="3">
    <source>
        <dbReference type="EMBL" id="CAE8650296.1"/>
    </source>
</evidence>
<feature type="region of interest" description="Disordered" evidence="1">
    <location>
        <begin position="678"/>
        <end position="773"/>
    </location>
</feature>
<accession>A0A813IGT8</accession>
<name>A0A813IGT8_POLGL</name>
<dbReference type="AlphaFoldDB" id="A0A813IGT8"/>
<keyword evidence="2" id="KW-1133">Transmembrane helix</keyword>
<keyword evidence="2" id="KW-0812">Transmembrane</keyword>
<feature type="compositionally biased region" description="Low complexity" evidence="1">
    <location>
        <begin position="531"/>
        <end position="549"/>
    </location>
</feature>
<sequence>HKVCVYLFPTSRRCLAKCPAARLMPKPQPAGQQRDAGTDAVLQLNCTARRFVNTVLDSVIRQLHLAGVSDFPTSTLSYHFDPGHSQAKQSQEEVSRLRGLGTSNLSAEKILSPQAAAAAAAATSLASEEAAVRSEEGSSPSTECSDAQLPTCARAVAALASLDGLAEYLVDALEEGVARPTPERLSRLGWAPAAEALLGEGTSERRLPEQEQEQELLAESRLPTGPVELGGGSGAGFQVICEDRGLATLGGGGGGGAFGWLGGSSSVEGANGTGAFTRAVAENETLGGGAGGGMQLFFPADLGDTPWDASRWIAWSSGGGTGCGSCKAGDAACEASPFRVTCGAKMDDTGTVREDLGRQAAEHWRNGVLRQCYEAGRLSVIGGGGGGAGSALCCASLPRLKFGFGFRAEIRPPPKDSPERRDPFAKRDDCCPDLDQWNSSSTWQGALGSNLAADFPGRRLAGEESEPPVDPFARENTGAQDPRHVNDRPNLGQMMHQQDHRLGVDRSALLKRTAGSSCALPAWINDEKLSSEVSASRRGSSDGSGTDGSATKEPEVALKYIFKFNPLQGHLSDGAGQCGGWSDWCCVCHVAQWRIACLPETERSAVDWFLTEDCCESKLKKNSSSPGFVVDATPLRGSTVMWRPGVGWVELPRQLAFSDSYSWTADFGDEGWCPPVVTSDFWAPPPPTPSAPSGGSVGHRGGLQTQEGSQLQHLEEQLQWWKQGRNHNNSREVSRSEGSNLLSDSIPLPATSNPQSSSRRPRPVGQRHEQKEIRKYRDRLLELPAQVKSAEAARYSQVPAQPASPSLVGALLSDSSRIGSLGFGFAFFLLSAFFGLRTFDRRRQMRRQTAFAAALSSSDCGSYQPPSLLVADCTEVTHELVDF</sequence>
<dbReference type="Proteomes" id="UP000626109">
    <property type="component" value="Unassembled WGS sequence"/>
</dbReference>
<gene>
    <name evidence="3" type="ORF">PGLA2088_LOCUS8159</name>
</gene>
<reference evidence="3" key="1">
    <citation type="submission" date="2021-02" db="EMBL/GenBank/DDBJ databases">
        <authorList>
            <person name="Dougan E. K."/>
            <person name="Rhodes N."/>
            <person name="Thang M."/>
            <person name="Chan C."/>
        </authorList>
    </citation>
    <scope>NUCLEOTIDE SEQUENCE</scope>
</reference>
<feature type="region of interest" description="Disordered" evidence="1">
    <location>
        <begin position="531"/>
        <end position="551"/>
    </location>
</feature>
<evidence type="ECO:0000256" key="1">
    <source>
        <dbReference type="SAM" id="MobiDB-lite"/>
    </source>
</evidence>
<organism evidence="3 4">
    <name type="scientific">Polarella glacialis</name>
    <name type="common">Dinoflagellate</name>
    <dbReference type="NCBI Taxonomy" id="89957"/>
    <lineage>
        <taxon>Eukaryota</taxon>
        <taxon>Sar</taxon>
        <taxon>Alveolata</taxon>
        <taxon>Dinophyceae</taxon>
        <taxon>Suessiales</taxon>
        <taxon>Suessiaceae</taxon>
        <taxon>Polarella</taxon>
    </lineage>
</organism>